<dbReference type="AlphaFoldDB" id="A0A679JAY0"/>
<dbReference type="InterPro" id="IPR018376">
    <property type="entry name" value="Enoyl-CoA_hyd/isom_CS"/>
</dbReference>
<dbReference type="InterPro" id="IPR029045">
    <property type="entry name" value="ClpP/crotonase-like_dom_sf"/>
</dbReference>
<gene>
    <name evidence="3" type="primary">paaF_5</name>
    <name evidence="3" type="ORF">VVAX_06297</name>
</gene>
<evidence type="ECO:0000313" key="3">
    <source>
        <dbReference type="EMBL" id="CAA2110025.1"/>
    </source>
</evidence>
<dbReference type="CDD" id="cd06558">
    <property type="entry name" value="crotonase-like"/>
    <property type="match status" value="1"/>
</dbReference>
<evidence type="ECO:0000256" key="2">
    <source>
        <dbReference type="RuleBase" id="RU003707"/>
    </source>
</evidence>
<dbReference type="InterPro" id="IPR001753">
    <property type="entry name" value="Enoyl-CoA_hydra/iso"/>
</dbReference>
<dbReference type="SUPFAM" id="SSF52096">
    <property type="entry name" value="ClpP/crotonase"/>
    <property type="match status" value="1"/>
</dbReference>
<evidence type="ECO:0000256" key="1">
    <source>
        <dbReference type="ARBA" id="ARBA00005254"/>
    </source>
</evidence>
<dbReference type="EC" id="4.2.1.17" evidence="3"/>
<dbReference type="PANTHER" id="PTHR11941:SF54">
    <property type="entry name" value="ENOYL-COA HYDRATASE, MITOCHONDRIAL"/>
    <property type="match status" value="1"/>
</dbReference>
<dbReference type="PROSITE" id="PS00166">
    <property type="entry name" value="ENOYL_COA_HYDRATASE"/>
    <property type="match status" value="1"/>
</dbReference>
<dbReference type="RefSeq" id="WP_339094252.1">
    <property type="nucleotide sequence ID" value="NZ_LR743508.1"/>
</dbReference>
<dbReference type="GO" id="GO:0004300">
    <property type="term" value="F:enoyl-CoA hydratase activity"/>
    <property type="evidence" value="ECO:0007669"/>
    <property type="project" value="UniProtKB-EC"/>
</dbReference>
<dbReference type="Pfam" id="PF00378">
    <property type="entry name" value="ECH_1"/>
    <property type="match status" value="1"/>
</dbReference>
<organism evidence="3">
    <name type="scientific">Variovorax paradoxus</name>
    <dbReference type="NCBI Taxonomy" id="34073"/>
    <lineage>
        <taxon>Bacteria</taxon>
        <taxon>Pseudomonadati</taxon>
        <taxon>Pseudomonadota</taxon>
        <taxon>Betaproteobacteria</taxon>
        <taxon>Burkholderiales</taxon>
        <taxon>Comamonadaceae</taxon>
        <taxon>Variovorax</taxon>
    </lineage>
</organism>
<comment type="similarity">
    <text evidence="1 2">Belongs to the enoyl-CoA hydratase/isomerase family.</text>
</comment>
<reference evidence="3" key="1">
    <citation type="submission" date="2019-12" db="EMBL/GenBank/DDBJ databases">
        <authorList>
            <person name="Cremers G."/>
        </authorList>
    </citation>
    <scope>NUCLEOTIDE SEQUENCE</scope>
    <source>
        <strain evidence="3">Vvax</strain>
    </source>
</reference>
<name>A0A679JAY0_VARPD</name>
<dbReference type="NCBIfam" id="NF005700">
    <property type="entry name" value="PRK07511.1"/>
    <property type="match status" value="1"/>
</dbReference>
<accession>A0A679JAY0</accession>
<dbReference type="EMBL" id="LR743508">
    <property type="protein sequence ID" value="CAA2110025.1"/>
    <property type="molecule type" value="Genomic_DNA"/>
</dbReference>
<protein>
    <submittedName>
        <fullName evidence="3">2,3-dehydroadipyl-CoA hydratase</fullName>
        <ecNumber evidence="3">4.2.1.17</ecNumber>
    </submittedName>
</protein>
<keyword evidence="3" id="KW-0456">Lyase</keyword>
<dbReference type="NCBIfam" id="NF046063">
    <property type="entry name" value="oxepin_alt"/>
    <property type="match status" value="1"/>
</dbReference>
<dbReference type="PANTHER" id="PTHR11941">
    <property type="entry name" value="ENOYL-COA HYDRATASE-RELATED"/>
    <property type="match status" value="1"/>
</dbReference>
<dbReference type="Gene3D" id="3.90.226.10">
    <property type="entry name" value="2-enoyl-CoA Hydratase, Chain A, domain 1"/>
    <property type="match status" value="1"/>
</dbReference>
<proteinExistence type="inferred from homology"/>
<dbReference type="GO" id="GO:0006635">
    <property type="term" value="P:fatty acid beta-oxidation"/>
    <property type="evidence" value="ECO:0007669"/>
    <property type="project" value="TreeGrafter"/>
</dbReference>
<sequence length="278" mass="29600">MNAAEFMPAEPPDHVGAQLRTRREGAVLVLTISNPRARNALNPSIYRAAAQAVRATAGFRTVRAIVLHGEGGHFSGGGDLKRLARQRKFPEAEQRAHIDALHEWVMALQEAPQPVIAAVEGAAFGGGFSVCLACDLIVAAEDARFAMSYVNMGLSPEAGGTDSLARALPPQAALEMLLDGTPVAAERLHGWGVVNKVVPSGGAFEAALGWAQELARGPFEAQARIKALVHGARGRARREQLDAERESFLASLYGDEAGDRIRRFLAPRSELQVGSGVQ</sequence>